<dbReference type="PANTHER" id="PTHR31001">
    <property type="entry name" value="UNCHARACTERIZED TRANSCRIPTIONAL REGULATORY PROTEIN"/>
    <property type="match status" value="1"/>
</dbReference>
<dbReference type="PROSITE" id="PS00463">
    <property type="entry name" value="ZN2_CY6_FUNGAL_1"/>
    <property type="match status" value="1"/>
</dbReference>
<protein>
    <recommendedName>
        <fullName evidence="5">Zn(2)-C6 fungal-type domain-containing protein</fullName>
    </recommendedName>
</protein>
<dbReference type="InterPro" id="IPR007219">
    <property type="entry name" value="XnlR_reg_dom"/>
</dbReference>
<dbReference type="InterPro" id="IPR001138">
    <property type="entry name" value="Zn2Cys6_DnaBD"/>
</dbReference>
<reference evidence="6 7" key="1">
    <citation type="submission" date="2017-06" db="EMBL/GenBank/DDBJ databases">
        <title>Comparative genomic analysis of Ambrosia Fusariam Clade fungi.</title>
        <authorList>
            <person name="Stajich J.E."/>
            <person name="Carrillo J."/>
            <person name="Kijimoto T."/>
            <person name="Eskalen A."/>
            <person name="O'Donnell K."/>
            <person name="Kasson M."/>
        </authorList>
    </citation>
    <scope>NUCLEOTIDE SEQUENCE [LARGE SCALE GENOMIC DNA]</scope>
    <source>
        <strain evidence="6 7">UCR1854</strain>
    </source>
</reference>
<dbReference type="GO" id="GO:0005634">
    <property type="term" value="C:nucleus"/>
    <property type="evidence" value="ECO:0007669"/>
    <property type="project" value="UniProtKB-SubCell"/>
</dbReference>
<dbReference type="SUPFAM" id="SSF57701">
    <property type="entry name" value="Zn2/Cys6 DNA-binding domain"/>
    <property type="match status" value="1"/>
</dbReference>
<dbReference type="GO" id="GO:0006351">
    <property type="term" value="P:DNA-templated transcription"/>
    <property type="evidence" value="ECO:0007669"/>
    <property type="project" value="InterPro"/>
</dbReference>
<feature type="region of interest" description="Disordered" evidence="4">
    <location>
        <begin position="1"/>
        <end position="24"/>
    </location>
</feature>
<dbReference type="Gene3D" id="4.10.240.10">
    <property type="entry name" value="Zn(2)-C6 fungal-type DNA-binding domain"/>
    <property type="match status" value="1"/>
</dbReference>
<feature type="compositionally biased region" description="Low complexity" evidence="4">
    <location>
        <begin position="1"/>
        <end position="10"/>
    </location>
</feature>
<organism evidence="6 7">
    <name type="scientific">Fusarium euwallaceae</name>
    <dbReference type="NCBI Taxonomy" id="1147111"/>
    <lineage>
        <taxon>Eukaryota</taxon>
        <taxon>Fungi</taxon>
        <taxon>Dikarya</taxon>
        <taxon>Ascomycota</taxon>
        <taxon>Pezizomycotina</taxon>
        <taxon>Sordariomycetes</taxon>
        <taxon>Hypocreomycetidae</taxon>
        <taxon>Hypocreales</taxon>
        <taxon>Nectriaceae</taxon>
        <taxon>Fusarium</taxon>
        <taxon>Fusarium solani species complex</taxon>
    </lineage>
</organism>
<dbReference type="Pfam" id="PF00172">
    <property type="entry name" value="Zn_clus"/>
    <property type="match status" value="1"/>
</dbReference>
<feature type="region of interest" description="Disordered" evidence="4">
    <location>
        <begin position="182"/>
        <end position="206"/>
    </location>
</feature>
<dbReference type="InterPro" id="IPR050613">
    <property type="entry name" value="Sec_Metabolite_Reg"/>
</dbReference>
<feature type="domain" description="Zn(2)-C6 fungal-type" evidence="5">
    <location>
        <begin position="38"/>
        <end position="67"/>
    </location>
</feature>
<dbReference type="GO" id="GO:0003677">
    <property type="term" value="F:DNA binding"/>
    <property type="evidence" value="ECO:0007669"/>
    <property type="project" value="InterPro"/>
</dbReference>
<name>A0A430LY21_9HYPO</name>
<dbReference type="InterPro" id="IPR036864">
    <property type="entry name" value="Zn2-C6_fun-type_DNA-bd_sf"/>
</dbReference>
<evidence type="ECO:0000256" key="2">
    <source>
        <dbReference type="ARBA" id="ARBA00022723"/>
    </source>
</evidence>
<dbReference type="Pfam" id="PF04082">
    <property type="entry name" value="Fungal_trans"/>
    <property type="match status" value="1"/>
</dbReference>
<feature type="compositionally biased region" description="Polar residues" evidence="4">
    <location>
        <begin position="111"/>
        <end position="122"/>
    </location>
</feature>
<dbReference type="AlphaFoldDB" id="A0A430LY21"/>
<comment type="subcellular location">
    <subcellularLocation>
        <location evidence="1">Nucleus</location>
    </subcellularLocation>
</comment>
<sequence length="705" mass="79409">MASSSTSAASFEATPDSNSDLPTPTNSHILACSARPRSCIHCRQRKIKCDRQHPCCHCVRSKLECVFPTGRGRAAKKPRTQLDGPLLDRLHRLESTIASLKRERDLNSLSTTKENLDTSDSVPSPFLGSIKDSSASNAGVDTPIENQLGRLMIDDTRSYYVSNILWTNLGNEIEELRDMLHESVSEDEDYPPTEVAESATGPSPGTSSALLGFRSLSHSLKSFHPPLPQSVTLFRLFSENVVPLVHLFHMPTMRRMYWDAVVSDSLDRNTEALLFSIYYSAVISMDEDQCETITGLTRTSALDKYRFAFEQAMARANFLCTQSMTLLQAIVLFLSALRNEDESRTTWSLTSLAFHIAQAMGLHRDGAVFGLKPLEVELRRRLWWHICLIDIRSSEFHGYEPVARGSSFDTKPPLNINDCDINAQMKDPPPEHEGATEMTFCLIRCEALRSGWKVAYAPPSMRVPGSSESGMSAADREAEPSLLRERLEEGYLRYCDPSVPFLFLVSTVTRLILARWWLVVHYPARDKRSLDTTLRDKLFSTSIEVLEMSVKILTSKDIAHWTWHSKTHIQWQAVALVLSEICSRPPSAECDRAWELVNLVHDRWNMKQPGKKGNLWRPIHRLMAKARYVREMQKIDPHGGAGQVPSVVPLDSVPGTENVQNMFGMEPANSFLDLSLEGLEADMFDVPADGTWQYNPHAISTLYHR</sequence>
<dbReference type="PANTHER" id="PTHR31001:SF57">
    <property type="entry name" value="ZN(II)2CYS6 TRANSCRIPTION FACTOR (EUROFUNG)"/>
    <property type="match status" value="1"/>
</dbReference>
<keyword evidence="2" id="KW-0479">Metal-binding</keyword>
<evidence type="ECO:0000256" key="4">
    <source>
        <dbReference type="SAM" id="MobiDB-lite"/>
    </source>
</evidence>
<evidence type="ECO:0000259" key="5">
    <source>
        <dbReference type="PROSITE" id="PS50048"/>
    </source>
</evidence>
<accession>A0A430LY21</accession>
<gene>
    <name evidence="6" type="ORF">BHE90_004881</name>
</gene>
<dbReference type="PROSITE" id="PS50048">
    <property type="entry name" value="ZN2_CY6_FUNGAL_2"/>
    <property type="match status" value="1"/>
</dbReference>
<dbReference type="CDD" id="cd12148">
    <property type="entry name" value="fungal_TF_MHR"/>
    <property type="match status" value="1"/>
</dbReference>
<evidence type="ECO:0000256" key="3">
    <source>
        <dbReference type="ARBA" id="ARBA00023242"/>
    </source>
</evidence>
<dbReference type="Proteomes" id="UP000287124">
    <property type="component" value="Unassembled WGS sequence"/>
</dbReference>
<feature type="region of interest" description="Disordered" evidence="4">
    <location>
        <begin position="111"/>
        <end position="141"/>
    </location>
</feature>
<dbReference type="SMART" id="SM00906">
    <property type="entry name" value="Fungal_trans"/>
    <property type="match status" value="1"/>
</dbReference>
<dbReference type="EMBL" id="MIKF01000053">
    <property type="protein sequence ID" value="RTE80606.1"/>
    <property type="molecule type" value="Genomic_DNA"/>
</dbReference>
<dbReference type="GO" id="GO:0008270">
    <property type="term" value="F:zinc ion binding"/>
    <property type="evidence" value="ECO:0007669"/>
    <property type="project" value="InterPro"/>
</dbReference>
<dbReference type="GO" id="GO:0000981">
    <property type="term" value="F:DNA-binding transcription factor activity, RNA polymerase II-specific"/>
    <property type="evidence" value="ECO:0007669"/>
    <property type="project" value="InterPro"/>
</dbReference>
<keyword evidence="3" id="KW-0539">Nucleus</keyword>
<proteinExistence type="predicted"/>
<keyword evidence="7" id="KW-1185">Reference proteome</keyword>
<evidence type="ECO:0000256" key="1">
    <source>
        <dbReference type="ARBA" id="ARBA00004123"/>
    </source>
</evidence>
<comment type="caution">
    <text evidence="6">The sequence shown here is derived from an EMBL/GenBank/DDBJ whole genome shotgun (WGS) entry which is preliminary data.</text>
</comment>
<dbReference type="CDD" id="cd00067">
    <property type="entry name" value="GAL4"/>
    <property type="match status" value="1"/>
</dbReference>
<feature type="compositionally biased region" description="Polar residues" evidence="4">
    <location>
        <begin position="15"/>
        <end position="24"/>
    </location>
</feature>
<evidence type="ECO:0000313" key="7">
    <source>
        <dbReference type="Proteomes" id="UP000287124"/>
    </source>
</evidence>
<evidence type="ECO:0000313" key="6">
    <source>
        <dbReference type="EMBL" id="RTE80606.1"/>
    </source>
</evidence>
<dbReference type="SMART" id="SM00066">
    <property type="entry name" value="GAL4"/>
    <property type="match status" value="1"/>
</dbReference>